<dbReference type="PANTHER" id="PTHR36933">
    <property type="entry name" value="SLL0788 PROTEIN"/>
    <property type="match status" value="1"/>
</dbReference>
<accession>A0A6G7ZQI4</accession>
<evidence type="ECO:0000313" key="3">
    <source>
        <dbReference type="EMBL" id="QIL03244.1"/>
    </source>
</evidence>
<evidence type="ECO:0000313" key="4">
    <source>
        <dbReference type="Proteomes" id="UP000502502"/>
    </source>
</evidence>
<sequence>MISYSGQHYVIYKQATGPLAALLRPESKRPPSSQSGVGPGAFWRGQEHYHGQPGPEADPATAAMMEAMDAMQADMNGVRMTGDVDRDFVAMMVPHHQSAVAMAQAYLQSGRDPQLRALAQHIVDSQQQEIRQMQSRGAAAGAHAGH</sequence>
<organism evidence="3 4">
    <name type="scientific">Sphingomonas sinipercae</name>
    <dbReference type="NCBI Taxonomy" id="2714944"/>
    <lineage>
        <taxon>Bacteria</taxon>
        <taxon>Pseudomonadati</taxon>
        <taxon>Pseudomonadota</taxon>
        <taxon>Alphaproteobacteria</taxon>
        <taxon>Sphingomonadales</taxon>
        <taxon>Sphingomonadaceae</taxon>
        <taxon>Sphingomonas</taxon>
    </lineage>
</organism>
<keyword evidence="4" id="KW-1185">Reference proteome</keyword>
<dbReference type="Pfam" id="PF03713">
    <property type="entry name" value="DUF305"/>
    <property type="match status" value="1"/>
</dbReference>
<dbReference type="InterPro" id="IPR005183">
    <property type="entry name" value="DUF305_CopM-like"/>
</dbReference>
<feature type="region of interest" description="Disordered" evidence="1">
    <location>
        <begin position="24"/>
        <end position="59"/>
    </location>
</feature>
<dbReference type="EMBL" id="CP049871">
    <property type="protein sequence ID" value="QIL03244.1"/>
    <property type="molecule type" value="Genomic_DNA"/>
</dbReference>
<name>A0A6G7ZQI4_9SPHN</name>
<dbReference type="Gene3D" id="1.20.1260.10">
    <property type="match status" value="1"/>
</dbReference>
<reference evidence="3 4" key="1">
    <citation type="submission" date="2020-03" db="EMBL/GenBank/DDBJ databases">
        <title>Sphingomonas sp. nov., isolated from fish.</title>
        <authorList>
            <person name="Hyun D.-W."/>
            <person name="Bae J.-W."/>
        </authorList>
    </citation>
    <scope>NUCLEOTIDE SEQUENCE [LARGE SCALE GENOMIC DNA]</scope>
    <source>
        <strain evidence="3 4">HDW15C</strain>
    </source>
</reference>
<dbReference type="PANTHER" id="PTHR36933:SF1">
    <property type="entry name" value="SLL0788 PROTEIN"/>
    <property type="match status" value="1"/>
</dbReference>
<dbReference type="Proteomes" id="UP000502502">
    <property type="component" value="Chromosome"/>
</dbReference>
<evidence type="ECO:0000256" key="1">
    <source>
        <dbReference type="SAM" id="MobiDB-lite"/>
    </source>
</evidence>
<feature type="domain" description="DUF305" evidence="2">
    <location>
        <begin position="44"/>
        <end position="134"/>
    </location>
</feature>
<evidence type="ECO:0000259" key="2">
    <source>
        <dbReference type="Pfam" id="PF03713"/>
    </source>
</evidence>
<protein>
    <submittedName>
        <fullName evidence="3">DUF305 domain-containing protein</fullName>
    </submittedName>
</protein>
<dbReference type="InterPro" id="IPR012347">
    <property type="entry name" value="Ferritin-like"/>
</dbReference>
<gene>
    <name evidence="3" type="ORF">G7078_01610</name>
</gene>
<dbReference type="AlphaFoldDB" id="A0A6G7ZQI4"/>
<proteinExistence type="predicted"/>
<dbReference type="KEGG" id="ssin:G7078_01610"/>